<dbReference type="AlphaFoldDB" id="A0A0F9N958"/>
<comment type="caution">
    <text evidence="1">The sequence shown here is derived from an EMBL/GenBank/DDBJ whole genome shotgun (WGS) entry which is preliminary data.</text>
</comment>
<protein>
    <submittedName>
        <fullName evidence="1">Uncharacterized protein</fullName>
    </submittedName>
</protein>
<organism evidence="1">
    <name type="scientific">marine sediment metagenome</name>
    <dbReference type="NCBI Taxonomy" id="412755"/>
    <lineage>
        <taxon>unclassified sequences</taxon>
        <taxon>metagenomes</taxon>
        <taxon>ecological metagenomes</taxon>
    </lineage>
</organism>
<evidence type="ECO:0000313" key="1">
    <source>
        <dbReference type="EMBL" id="KKN16075.1"/>
    </source>
</evidence>
<gene>
    <name evidence="1" type="ORF">LCGC14_0979640</name>
</gene>
<reference evidence="1" key="1">
    <citation type="journal article" date="2015" name="Nature">
        <title>Complex archaea that bridge the gap between prokaryotes and eukaryotes.</title>
        <authorList>
            <person name="Spang A."/>
            <person name="Saw J.H."/>
            <person name="Jorgensen S.L."/>
            <person name="Zaremba-Niedzwiedzka K."/>
            <person name="Martijn J."/>
            <person name="Lind A.E."/>
            <person name="van Eijk R."/>
            <person name="Schleper C."/>
            <person name="Guy L."/>
            <person name="Ettema T.J."/>
        </authorList>
    </citation>
    <scope>NUCLEOTIDE SEQUENCE</scope>
</reference>
<accession>A0A0F9N958</accession>
<name>A0A0F9N958_9ZZZZ</name>
<proteinExistence type="predicted"/>
<sequence>MSEARRLLEAVKGEIDADAHLRCLLCYEKGGHCENCPAPEIDAYLAQREKDIEGEK</sequence>
<dbReference type="EMBL" id="LAZR01003651">
    <property type="protein sequence ID" value="KKN16075.1"/>
    <property type="molecule type" value="Genomic_DNA"/>
</dbReference>